<dbReference type="EMBL" id="JAQAGZ010000007">
    <property type="protein sequence ID" value="MCZ8513158.1"/>
    <property type="molecule type" value="Genomic_DNA"/>
</dbReference>
<comment type="caution">
    <text evidence="1">The sequence shown here is derived from an EMBL/GenBank/DDBJ whole genome shotgun (WGS) entry which is preliminary data.</text>
</comment>
<reference evidence="1 2" key="1">
    <citation type="submission" date="2022-12" db="EMBL/GenBank/DDBJ databases">
        <title>Draft genome sequence of Paenibacillus sp. dW9.</title>
        <authorList>
            <person name="Choi E.-W."/>
            <person name="Kim D.-U."/>
        </authorList>
    </citation>
    <scope>NUCLEOTIDE SEQUENCE [LARGE SCALE GENOMIC DNA]</scope>
    <source>
        <strain evidence="2">dW9</strain>
    </source>
</reference>
<dbReference type="RefSeq" id="WP_269881647.1">
    <property type="nucleotide sequence ID" value="NZ_JAQAGZ010000007.1"/>
</dbReference>
<dbReference type="Proteomes" id="UP001527882">
    <property type="component" value="Unassembled WGS sequence"/>
</dbReference>
<dbReference type="SUPFAM" id="SSF51735">
    <property type="entry name" value="NAD(P)-binding Rossmann-fold domains"/>
    <property type="match status" value="1"/>
</dbReference>
<keyword evidence="2" id="KW-1185">Reference proteome</keyword>
<protein>
    <submittedName>
        <fullName evidence="1">SDR family NAD(P)-dependent oxidoreductase</fullName>
    </submittedName>
</protein>
<dbReference type="Pfam" id="PF00106">
    <property type="entry name" value="adh_short"/>
    <property type="match status" value="1"/>
</dbReference>
<name>A0ABT4Q8F1_9BACL</name>
<sequence length="245" mass="26933">MSKAIFITNGDHAFNQSIASRELAGGHRIGLHCTNQVQAEAYRNSLGEGAAERLHLFYGVPADEAGASSVIEDAVAKLGGLDVLIHGNEMLDEDQLFEQAKDELGSLIPSLFQRIFLWNRSAIGYMIKQKSGKVIFPVIYDTLYYDHYPCSPILNHGKISLMKCLSRECSAFRIDVNVVSFGYYDAGFDKAEKKEKQRGLEIYGLKPVLKSLDDMLEVLDFVIGAPGSLIGGQNIEIGVGVETNL</sequence>
<gene>
    <name evidence="1" type="ORF">O9H85_12125</name>
</gene>
<organism evidence="1 2">
    <name type="scientific">Paenibacillus gyeongsangnamensis</name>
    <dbReference type="NCBI Taxonomy" id="3388067"/>
    <lineage>
        <taxon>Bacteria</taxon>
        <taxon>Bacillati</taxon>
        <taxon>Bacillota</taxon>
        <taxon>Bacilli</taxon>
        <taxon>Bacillales</taxon>
        <taxon>Paenibacillaceae</taxon>
        <taxon>Paenibacillus</taxon>
    </lineage>
</organism>
<evidence type="ECO:0000313" key="1">
    <source>
        <dbReference type="EMBL" id="MCZ8513158.1"/>
    </source>
</evidence>
<accession>A0ABT4Q8F1</accession>
<dbReference type="InterPro" id="IPR002347">
    <property type="entry name" value="SDR_fam"/>
</dbReference>
<dbReference type="InterPro" id="IPR036291">
    <property type="entry name" value="NAD(P)-bd_dom_sf"/>
</dbReference>
<dbReference type="Gene3D" id="3.40.50.720">
    <property type="entry name" value="NAD(P)-binding Rossmann-like Domain"/>
    <property type="match status" value="1"/>
</dbReference>
<proteinExistence type="predicted"/>
<evidence type="ECO:0000313" key="2">
    <source>
        <dbReference type="Proteomes" id="UP001527882"/>
    </source>
</evidence>